<evidence type="ECO:0000313" key="2">
    <source>
        <dbReference type="Proteomes" id="UP000521872"/>
    </source>
</evidence>
<reference evidence="1 2" key="1">
    <citation type="submission" date="2019-12" db="EMBL/GenBank/DDBJ databases">
        <authorList>
            <person name="Floudas D."/>
            <person name="Bentzer J."/>
            <person name="Ahren D."/>
            <person name="Johansson T."/>
            <person name="Persson P."/>
            <person name="Tunlid A."/>
        </authorList>
    </citation>
    <scope>NUCLEOTIDE SEQUENCE [LARGE SCALE GENOMIC DNA]</scope>
    <source>
        <strain evidence="1 2">CBS 102.39</strain>
    </source>
</reference>
<organism evidence="1 2">
    <name type="scientific">Agrocybe pediades</name>
    <dbReference type="NCBI Taxonomy" id="84607"/>
    <lineage>
        <taxon>Eukaryota</taxon>
        <taxon>Fungi</taxon>
        <taxon>Dikarya</taxon>
        <taxon>Basidiomycota</taxon>
        <taxon>Agaricomycotina</taxon>
        <taxon>Agaricomycetes</taxon>
        <taxon>Agaricomycetidae</taxon>
        <taxon>Agaricales</taxon>
        <taxon>Agaricineae</taxon>
        <taxon>Strophariaceae</taxon>
        <taxon>Agrocybe</taxon>
    </lineage>
</organism>
<dbReference type="AlphaFoldDB" id="A0A8H4QIX0"/>
<accession>A0A8H4QIX0</accession>
<dbReference type="EMBL" id="JAACJL010000057">
    <property type="protein sequence ID" value="KAF4611611.1"/>
    <property type="molecule type" value="Genomic_DNA"/>
</dbReference>
<comment type="caution">
    <text evidence="1">The sequence shown here is derived from an EMBL/GenBank/DDBJ whole genome shotgun (WGS) entry which is preliminary data.</text>
</comment>
<dbReference type="Proteomes" id="UP000521872">
    <property type="component" value="Unassembled WGS sequence"/>
</dbReference>
<gene>
    <name evidence="1" type="ORF">D9613_004512</name>
</gene>
<sequence length="298" mass="33500">MIREWVNRSGILPLNVSIYETMGEHNDIDVQRACSCWERTLKVLGESSYRWKDVSMNMSRQSYEAIASSVELKPPSRSLTLSNDCGVQSRTHRCGDALQLWKEPGFGPQRVITDAPVRFGHFNIGWQHVSHVDVKGWSVVDCLDLLKIAPRLVSCAFADVGGHTHGLDEPVICHESLQELSLYCITSPAAFFDNVAFPSLSSLAYPSEYDEVARLVFNVNDLSLMSFFTRSSFPLTKLSVVAHMFTSEHMVIILSTVPSLTHLRVYMSEKFGNKGLNEVGYSLPFGSSRFNCYYVDHC</sequence>
<protein>
    <submittedName>
        <fullName evidence="1">Uncharacterized protein</fullName>
    </submittedName>
</protein>
<evidence type="ECO:0000313" key="1">
    <source>
        <dbReference type="EMBL" id="KAF4611611.1"/>
    </source>
</evidence>
<keyword evidence="2" id="KW-1185">Reference proteome</keyword>
<proteinExistence type="predicted"/>
<name>A0A8H4QIX0_9AGAR</name>